<name>A0A1H9N495_9BACT</name>
<dbReference type="AlphaFoldDB" id="A0A1H9N495"/>
<dbReference type="EMBL" id="FOFB01000033">
    <property type="protein sequence ID" value="SER30744.1"/>
    <property type="molecule type" value="Genomic_DNA"/>
</dbReference>
<keyword evidence="2" id="KW-1185">Reference proteome</keyword>
<accession>A0A1H9N495</accession>
<reference evidence="2" key="1">
    <citation type="submission" date="2016-10" db="EMBL/GenBank/DDBJ databases">
        <authorList>
            <person name="Varghese N."/>
            <person name="Submissions S."/>
        </authorList>
    </citation>
    <scope>NUCLEOTIDE SEQUENCE [LARGE SCALE GENOMIC DNA]</scope>
    <source>
        <strain evidence="2">DSM 24740</strain>
    </source>
</reference>
<protein>
    <submittedName>
        <fullName evidence="1">Uncharacterized protein</fullName>
    </submittedName>
</protein>
<gene>
    <name evidence="1" type="ORF">SAMN05444359_13353</name>
</gene>
<proteinExistence type="predicted"/>
<dbReference type="InParanoid" id="A0A1H9N495"/>
<organism evidence="1 2">
    <name type="scientific">Neolewinella agarilytica</name>
    <dbReference type="NCBI Taxonomy" id="478744"/>
    <lineage>
        <taxon>Bacteria</taxon>
        <taxon>Pseudomonadati</taxon>
        <taxon>Bacteroidota</taxon>
        <taxon>Saprospiria</taxon>
        <taxon>Saprospirales</taxon>
        <taxon>Lewinellaceae</taxon>
        <taxon>Neolewinella</taxon>
    </lineage>
</organism>
<sequence length="38" mass="4312">MVWWETTRALKRRDGKAIISQSRGAKIGRSIVNVQGLE</sequence>
<evidence type="ECO:0000313" key="1">
    <source>
        <dbReference type="EMBL" id="SER30744.1"/>
    </source>
</evidence>
<dbReference type="Proteomes" id="UP000199021">
    <property type="component" value="Unassembled WGS sequence"/>
</dbReference>
<evidence type="ECO:0000313" key="2">
    <source>
        <dbReference type="Proteomes" id="UP000199021"/>
    </source>
</evidence>